<evidence type="ECO:0000313" key="1">
    <source>
        <dbReference type="EMBL" id="UVO06628.1"/>
    </source>
</evidence>
<proteinExistence type="predicted"/>
<gene>
    <name evidence="1" type="ORF">LW347_11845</name>
</gene>
<dbReference type="Pfam" id="PF19856">
    <property type="entry name" value="DUF6331"/>
    <property type="match status" value="1"/>
</dbReference>
<accession>A0AAE9NPJ0</accession>
<protein>
    <submittedName>
        <fullName evidence="1">DUF6331 family protein</fullName>
    </submittedName>
</protein>
<organism evidence="1 2">
    <name type="scientific">Pectobacterium polonicum</name>
    <dbReference type="NCBI Taxonomy" id="2485124"/>
    <lineage>
        <taxon>Bacteria</taxon>
        <taxon>Pseudomonadati</taxon>
        <taxon>Pseudomonadota</taxon>
        <taxon>Gammaproteobacteria</taxon>
        <taxon>Enterobacterales</taxon>
        <taxon>Pectobacteriaceae</taxon>
        <taxon>Pectobacterium</taxon>
    </lineage>
</organism>
<dbReference type="Proteomes" id="UP001059272">
    <property type="component" value="Chromosome"/>
</dbReference>
<dbReference type="RefSeq" id="WP_258882412.1">
    <property type="nucleotide sequence ID" value="NZ_CP090065.1"/>
</dbReference>
<dbReference type="EMBL" id="CP090065">
    <property type="protein sequence ID" value="UVO06628.1"/>
    <property type="molecule type" value="Genomic_DNA"/>
</dbReference>
<name>A0AAE9NPJ0_9GAMM</name>
<dbReference type="KEGG" id="ppoo:LW347_11845"/>
<dbReference type="AlphaFoldDB" id="A0AAE9NPJ0"/>
<evidence type="ECO:0000313" key="2">
    <source>
        <dbReference type="Proteomes" id="UP001059272"/>
    </source>
</evidence>
<reference evidence="1" key="1">
    <citation type="submission" date="2021-12" db="EMBL/GenBank/DDBJ databases">
        <title>Genome sequence of novel Pectobacterium sp. causing blackleg.</title>
        <authorList>
            <person name="Wang J."/>
        </authorList>
    </citation>
    <scope>NUCLEOTIDE SEQUENCE</scope>
    <source>
        <strain evidence="1">BY21311</strain>
    </source>
</reference>
<dbReference type="InterPro" id="IPR046294">
    <property type="entry name" value="DUF6331"/>
</dbReference>
<sequence>MALIKENFISIGDNDRIVLPDLTGRYQQAVNIDYLLEGLLPLWAAIETECVAACCGFDAFDFYADTLYAAARKLEPAEFGHALYYAIEQIALLDTTVISSRVLNNLADKQAFIALLQHIRTSLPQGNE</sequence>